<comment type="subcellular location">
    <subcellularLocation>
        <location evidence="1 7">Nucleus</location>
    </subcellularLocation>
</comment>
<feature type="compositionally biased region" description="Polar residues" evidence="8">
    <location>
        <begin position="20"/>
        <end position="37"/>
    </location>
</feature>
<feature type="region of interest" description="Disordered" evidence="8">
    <location>
        <begin position="189"/>
        <end position="224"/>
    </location>
</feature>
<comment type="caution">
    <text evidence="10">The sequence shown here is derived from an EMBL/GenBank/DDBJ whole genome shotgun (WGS) entry which is preliminary data.</text>
</comment>
<name>A0ABQ8JUX9_DERPT</name>
<gene>
    <name evidence="10" type="primary">NSMCE4A</name>
    <name evidence="10" type="ORF">DERP_011010</name>
</gene>
<reference evidence="10 11" key="2">
    <citation type="journal article" date="2022" name="Mol. Biol. Evol.">
        <title>Comparative Genomics Reveals Insights into the Divergent Evolution of Astigmatic Mites and Household Pest Adaptations.</title>
        <authorList>
            <person name="Xiong Q."/>
            <person name="Wan A.T."/>
            <person name="Liu X."/>
            <person name="Fung C.S."/>
            <person name="Xiao X."/>
            <person name="Malainual N."/>
            <person name="Hou J."/>
            <person name="Wang L."/>
            <person name="Wang M."/>
            <person name="Yang K.Y."/>
            <person name="Cui Y."/>
            <person name="Leung E.L."/>
            <person name="Nong W."/>
            <person name="Shin S.K."/>
            <person name="Au S.W."/>
            <person name="Jeong K.Y."/>
            <person name="Chew F.T."/>
            <person name="Hui J.H."/>
            <person name="Leung T.F."/>
            <person name="Tungtrongchitr A."/>
            <person name="Zhong N."/>
            <person name="Liu Z."/>
            <person name="Tsui S.K."/>
        </authorList>
    </citation>
    <scope>NUCLEOTIDE SEQUENCE [LARGE SCALE GENOMIC DNA]</scope>
    <source>
        <strain evidence="10">Derp</strain>
    </source>
</reference>
<dbReference type="InterPro" id="IPR027786">
    <property type="entry name" value="Nse4/EID"/>
</dbReference>
<keyword evidence="5 7" id="KW-0234">DNA repair</keyword>
<reference evidence="10 11" key="1">
    <citation type="journal article" date="2018" name="J. Allergy Clin. Immunol.">
        <title>High-quality assembly of Dermatophagoides pteronyssinus genome and transcriptome reveals a wide range of novel allergens.</title>
        <authorList>
            <person name="Liu X.Y."/>
            <person name="Yang K.Y."/>
            <person name="Wang M.Q."/>
            <person name="Kwok J.S."/>
            <person name="Zeng X."/>
            <person name="Yang Z."/>
            <person name="Xiao X.J."/>
            <person name="Lau C.P."/>
            <person name="Li Y."/>
            <person name="Huang Z.M."/>
            <person name="Ba J.G."/>
            <person name="Yim A.K."/>
            <person name="Ouyang C.Y."/>
            <person name="Ngai S.M."/>
            <person name="Chan T.F."/>
            <person name="Leung E.L."/>
            <person name="Liu L."/>
            <person name="Liu Z.G."/>
            <person name="Tsui S.K."/>
        </authorList>
    </citation>
    <scope>NUCLEOTIDE SEQUENCE [LARGE SCALE GENOMIC DNA]</scope>
    <source>
        <strain evidence="10">Derp</strain>
    </source>
</reference>
<keyword evidence="11" id="KW-1185">Reference proteome</keyword>
<comment type="similarity">
    <text evidence="2 7">Belongs to the NSE4 family.</text>
</comment>
<dbReference type="PANTHER" id="PTHR16140:SF0">
    <property type="entry name" value="NON-STRUCTURAL MAINTENANCE OF CHROMOSOMES ELEMENT 4"/>
    <property type="match status" value="1"/>
</dbReference>
<evidence type="ECO:0000256" key="6">
    <source>
        <dbReference type="ARBA" id="ARBA00023242"/>
    </source>
</evidence>
<protein>
    <recommendedName>
        <fullName evidence="7">Non-structural maintenance of chromosomes element 4</fullName>
    </recommendedName>
</protein>
<evidence type="ECO:0000256" key="4">
    <source>
        <dbReference type="ARBA" id="ARBA00023172"/>
    </source>
</evidence>
<evidence type="ECO:0000259" key="9">
    <source>
        <dbReference type="Pfam" id="PF08743"/>
    </source>
</evidence>
<feature type="compositionally biased region" description="Polar residues" evidence="8">
    <location>
        <begin position="204"/>
        <end position="217"/>
    </location>
</feature>
<feature type="domain" description="Non-structural maintenance of chromosome element 4 C-terminal" evidence="9">
    <location>
        <begin position="244"/>
        <end position="365"/>
    </location>
</feature>
<keyword evidence="6 7" id="KW-0539">Nucleus</keyword>
<comment type="subunit">
    <text evidence="7">Component of the SMC5-SMC6 complex.</text>
</comment>
<dbReference type="PANTHER" id="PTHR16140">
    <property type="entry name" value="NON-STRUCTURAL MAINTENANCE OF CHROMOSOMES ELEMENT 4"/>
    <property type="match status" value="1"/>
</dbReference>
<keyword evidence="4 7" id="KW-0233">DNA recombination</keyword>
<evidence type="ECO:0000256" key="1">
    <source>
        <dbReference type="ARBA" id="ARBA00004123"/>
    </source>
</evidence>
<proteinExistence type="inferred from homology"/>
<keyword evidence="3 7" id="KW-0227">DNA damage</keyword>
<comment type="function">
    <text evidence="7">Component of the SMC5-SMC6 complex, that promotes sister chromatid alignment after DNA damage and facilitates double-stranded DNA breaks (DSBs) repair via homologous recombination between sister chromatids.</text>
</comment>
<dbReference type="EMBL" id="NJHN03000010">
    <property type="protein sequence ID" value="KAH9426441.1"/>
    <property type="molecule type" value="Genomic_DNA"/>
</dbReference>
<evidence type="ECO:0000256" key="7">
    <source>
        <dbReference type="RuleBase" id="RU365071"/>
    </source>
</evidence>
<evidence type="ECO:0000256" key="8">
    <source>
        <dbReference type="SAM" id="MobiDB-lite"/>
    </source>
</evidence>
<dbReference type="InterPro" id="IPR014854">
    <property type="entry name" value="Nse4_C"/>
</dbReference>
<dbReference type="Pfam" id="PF08743">
    <property type="entry name" value="Nse4_C"/>
    <property type="match status" value="1"/>
</dbReference>
<evidence type="ECO:0000313" key="11">
    <source>
        <dbReference type="Proteomes" id="UP000887458"/>
    </source>
</evidence>
<evidence type="ECO:0000256" key="2">
    <source>
        <dbReference type="ARBA" id="ARBA00008997"/>
    </source>
</evidence>
<feature type="compositionally biased region" description="Polar residues" evidence="8">
    <location>
        <begin position="1"/>
        <end position="12"/>
    </location>
</feature>
<organism evidence="10 11">
    <name type="scientific">Dermatophagoides pteronyssinus</name>
    <name type="common">European house dust mite</name>
    <dbReference type="NCBI Taxonomy" id="6956"/>
    <lineage>
        <taxon>Eukaryota</taxon>
        <taxon>Metazoa</taxon>
        <taxon>Ecdysozoa</taxon>
        <taxon>Arthropoda</taxon>
        <taxon>Chelicerata</taxon>
        <taxon>Arachnida</taxon>
        <taxon>Acari</taxon>
        <taxon>Acariformes</taxon>
        <taxon>Sarcoptiformes</taxon>
        <taxon>Astigmata</taxon>
        <taxon>Psoroptidia</taxon>
        <taxon>Analgoidea</taxon>
        <taxon>Pyroglyphidae</taxon>
        <taxon>Dermatophagoidinae</taxon>
        <taxon>Dermatophagoides</taxon>
    </lineage>
</organism>
<evidence type="ECO:0000256" key="5">
    <source>
        <dbReference type="ARBA" id="ARBA00023204"/>
    </source>
</evidence>
<dbReference type="Proteomes" id="UP000887458">
    <property type="component" value="Unassembled WGS sequence"/>
</dbReference>
<accession>A0ABQ8JUX9</accession>
<sequence>MESSENSNNQQIDFDEPIGQQDSQAKQSQLPSIQTKSLDAETRRKAKAAYGKVFNEIRSINTDKNDKNIVKKLKSCLQEEDNCLSKFGINELLSMDAKNMAAVSEQTINVVKKITVVKKFNKHDYRRALRLRLLRNCQTISNSIDPTKQLQLVHLYPTGKQFNHIHHLTPAIIPSFSNDFDDENLTTNVKQRNTQTRHKLPTGEATQPEQKQSNEMNNVDKSDKRLKHIYKSLKKLERKNENGVPFFQALLHPNDFATTIENIFNLAFLARQSRAIIDNQDDNGGGGGGGGFEPLIITKERSSTDDDNGDDENFIDDHDTYQQQQSSTEMMKIPNDKEPIQSALSFDMETYNYLLNSLSIIRPAIKDK</sequence>
<evidence type="ECO:0000256" key="3">
    <source>
        <dbReference type="ARBA" id="ARBA00022763"/>
    </source>
</evidence>
<evidence type="ECO:0000313" key="10">
    <source>
        <dbReference type="EMBL" id="KAH9426441.1"/>
    </source>
</evidence>
<feature type="region of interest" description="Disordered" evidence="8">
    <location>
        <begin position="1"/>
        <end position="41"/>
    </location>
</feature>